<comment type="subunit">
    <text evidence="5">Part of the 50S ribosomal subunit; part of the 5S rRNA/L5/L18/L25 subcomplex. Contacts the 5S rRNA. Binds to the 5S rRNA independently of L5 and L18.</text>
</comment>
<evidence type="ECO:0000256" key="5">
    <source>
        <dbReference type="HAMAP-Rule" id="MF_01334"/>
    </source>
</evidence>
<feature type="region of interest" description="Disordered" evidence="6">
    <location>
        <begin position="198"/>
        <end position="224"/>
    </location>
</feature>
<dbReference type="InterPro" id="IPR020057">
    <property type="entry name" value="Ribosomal_bL25_b-dom"/>
</dbReference>
<evidence type="ECO:0000313" key="10">
    <source>
        <dbReference type="Proteomes" id="UP000294567"/>
    </source>
</evidence>
<comment type="caution">
    <text evidence="9">The sequence shown here is derived from an EMBL/GenBank/DDBJ whole genome shotgun (WGS) entry which is preliminary data.</text>
</comment>
<dbReference type="RefSeq" id="WP_132027815.1">
    <property type="nucleotide sequence ID" value="NZ_CP068564.1"/>
</dbReference>
<organism evidence="9 10">
    <name type="scientific">Keratinibaculum paraultunense</name>
    <dbReference type="NCBI Taxonomy" id="1278232"/>
    <lineage>
        <taxon>Bacteria</taxon>
        <taxon>Bacillati</taxon>
        <taxon>Bacillota</taxon>
        <taxon>Tissierellia</taxon>
        <taxon>Tissierellales</taxon>
        <taxon>Tepidimicrobiaceae</taxon>
        <taxon>Keratinibaculum</taxon>
    </lineage>
</organism>
<evidence type="ECO:0000256" key="2">
    <source>
        <dbReference type="ARBA" id="ARBA00022884"/>
    </source>
</evidence>
<dbReference type="EMBL" id="SMAE01000007">
    <property type="protein sequence ID" value="TCS88749.1"/>
    <property type="molecule type" value="Genomic_DNA"/>
</dbReference>
<dbReference type="Gene3D" id="2.40.240.10">
    <property type="entry name" value="Ribosomal Protein L25, Chain P"/>
    <property type="match status" value="1"/>
</dbReference>
<keyword evidence="10" id="KW-1185">Reference proteome</keyword>
<reference evidence="9 10" key="1">
    <citation type="submission" date="2019-03" db="EMBL/GenBank/DDBJ databases">
        <title>Genomic Encyclopedia of Type Strains, Phase IV (KMG-IV): sequencing the most valuable type-strain genomes for metagenomic binning, comparative biology and taxonomic classification.</title>
        <authorList>
            <person name="Goeker M."/>
        </authorList>
    </citation>
    <scope>NUCLEOTIDE SEQUENCE [LARGE SCALE GENOMIC DNA]</scope>
    <source>
        <strain evidence="9 10">DSM 26752</strain>
    </source>
</reference>
<name>A0A4R3KTS6_9FIRM</name>
<dbReference type="PANTHER" id="PTHR33284:SF1">
    <property type="entry name" value="RIBOSOMAL PROTEIN L25_GLN-TRNA SYNTHETASE, ANTI-CODON-BINDING DOMAIN-CONTAINING PROTEIN"/>
    <property type="match status" value="1"/>
</dbReference>
<accession>A0A4R3KTS6</accession>
<dbReference type="InterPro" id="IPR020930">
    <property type="entry name" value="Ribosomal_uL5_bac-type"/>
</dbReference>
<keyword evidence="1 5" id="KW-0699">rRNA-binding</keyword>
<keyword evidence="3 5" id="KW-0689">Ribosomal protein</keyword>
<evidence type="ECO:0000256" key="6">
    <source>
        <dbReference type="SAM" id="MobiDB-lite"/>
    </source>
</evidence>
<comment type="function">
    <text evidence="5">This is one of the proteins that binds to the 5S RNA in the ribosome where it forms part of the central protuberance.</text>
</comment>
<feature type="domain" description="Large ribosomal subunit protein bL25 beta" evidence="8">
    <location>
        <begin position="100"/>
        <end position="184"/>
    </location>
</feature>
<keyword evidence="4 5" id="KW-0687">Ribonucleoprotein</keyword>
<evidence type="ECO:0000256" key="3">
    <source>
        <dbReference type="ARBA" id="ARBA00022980"/>
    </source>
</evidence>
<dbReference type="InterPro" id="IPR001021">
    <property type="entry name" value="Ribosomal_bL25_long"/>
</dbReference>
<dbReference type="InterPro" id="IPR029751">
    <property type="entry name" value="Ribosomal_L25_dom"/>
</dbReference>
<evidence type="ECO:0000256" key="1">
    <source>
        <dbReference type="ARBA" id="ARBA00022730"/>
    </source>
</evidence>
<evidence type="ECO:0000313" key="9">
    <source>
        <dbReference type="EMBL" id="TCS88749.1"/>
    </source>
</evidence>
<protein>
    <recommendedName>
        <fullName evidence="5">Large ribosomal subunit protein bL25</fullName>
    </recommendedName>
    <alternativeName>
        <fullName evidence="5">General stress protein CTC</fullName>
    </alternativeName>
</protein>
<dbReference type="OrthoDB" id="9790002at2"/>
<dbReference type="InterPro" id="IPR011035">
    <property type="entry name" value="Ribosomal_bL25/Gln-tRNA_synth"/>
</dbReference>
<dbReference type="Pfam" id="PF01386">
    <property type="entry name" value="Ribosomal_L25p"/>
    <property type="match status" value="1"/>
</dbReference>
<evidence type="ECO:0000256" key="4">
    <source>
        <dbReference type="ARBA" id="ARBA00023274"/>
    </source>
</evidence>
<dbReference type="GO" id="GO:0008097">
    <property type="term" value="F:5S rRNA binding"/>
    <property type="evidence" value="ECO:0007669"/>
    <property type="project" value="InterPro"/>
</dbReference>
<dbReference type="InterPro" id="IPR037121">
    <property type="entry name" value="Ribosomal_bL25_C"/>
</dbReference>
<dbReference type="GO" id="GO:0003735">
    <property type="term" value="F:structural constituent of ribosome"/>
    <property type="evidence" value="ECO:0007669"/>
    <property type="project" value="InterPro"/>
</dbReference>
<evidence type="ECO:0000259" key="8">
    <source>
        <dbReference type="Pfam" id="PF14693"/>
    </source>
</evidence>
<dbReference type="Pfam" id="PF14693">
    <property type="entry name" value="Ribosomal_TL5_C"/>
    <property type="match status" value="1"/>
</dbReference>
<feature type="domain" description="Large ribosomal subunit protein bL25 L25" evidence="7">
    <location>
        <begin position="6"/>
        <end position="92"/>
    </location>
</feature>
<dbReference type="CDD" id="cd00495">
    <property type="entry name" value="Ribosomal_L25_TL5_CTC"/>
    <property type="match status" value="1"/>
</dbReference>
<proteinExistence type="inferred from homology"/>
<dbReference type="AlphaFoldDB" id="A0A4R3KTS6"/>
<dbReference type="GO" id="GO:0022625">
    <property type="term" value="C:cytosolic large ribosomal subunit"/>
    <property type="evidence" value="ECO:0007669"/>
    <property type="project" value="TreeGrafter"/>
</dbReference>
<dbReference type="InterPro" id="IPR020056">
    <property type="entry name" value="Rbsml_bL25/Gln-tRNA_synth_N"/>
</dbReference>
<dbReference type="NCBIfam" id="TIGR00731">
    <property type="entry name" value="bL25_bact_ctc"/>
    <property type="match status" value="1"/>
</dbReference>
<sequence length="224" mass="25542">MAAVKIQVEERTGLGKNKVDKLREKNFVPGVLYGKGEETKHIQVDRRIFEKVYKSAGMSTLIDLEFEGEVVPVLIKEVQIHPFKNEYLHVDFQKLNMDEKVKLTLPITLVGRENIKQQPSVLIQQLDEIEIECLPGDIPEDIVVDVSDIDFNTPILVSDLDIFNNENITILREADDVIASLIEPTEEIIDEEEEVLEADEVPVIGEDDVESEDEEDVEEENEEE</sequence>
<comment type="similarity">
    <text evidence="5">Belongs to the bacterial ribosomal protein bL25 family. CTC subfamily.</text>
</comment>
<dbReference type="SUPFAM" id="SSF50715">
    <property type="entry name" value="Ribosomal protein L25-like"/>
    <property type="match status" value="1"/>
</dbReference>
<dbReference type="PANTHER" id="PTHR33284">
    <property type="entry name" value="RIBOSOMAL PROTEIN L25/GLN-TRNA SYNTHETASE, ANTI-CODON-BINDING DOMAIN-CONTAINING PROTEIN"/>
    <property type="match status" value="1"/>
</dbReference>
<dbReference type="Gene3D" id="2.170.120.20">
    <property type="entry name" value="Ribosomal protein L25, beta domain"/>
    <property type="match status" value="1"/>
</dbReference>
<dbReference type="Proteomes" id="UP000294567">
    <property type="component" value="Unassembled WGS sequence"/>
</dbReference>
<evidence type="ECO:0000259" key="7">
    <source>
        <dbReference type="Pfam" id="PF01386"/>
    </source>
</evidence>
<dbReference type="HAMAP" id="MF_01334">
    <property type="entry name" value="Ribosomal_bL25_CTC"/>
    <property type="match status" value="1"/>
</dbReference>
<gene>
    <name evidence="5" type="primary">rplY</name>
    <name evidence="5" type="synonym">ctc</name>
    <name evidence="9" type="ORF">EDD65_107105</name>
</gene>
<keyword evidence="2 5" id="KW-0694">RNA-binding</keyword>
<dbReference type="GO" id="GO:0006412">
    <property type="term" value="P:translation"/>
    <property type="evidence" value="ECO:0007669"/>
    <property type="project" value="UniProtKB-UniRule"/>
</dbReference>